<dbReference type="PROSITE" id="PS51806">
    <property type="entry name" value="DOG1"/>
    <property type="match status" value="1"/>
</dbReference>
<evidence type="ECO:0000313" key="12">
    <source>
        <dbReference type="RefSeq" id="XP_020085602.1"/>
    </source>
</evidence>
<dbReference type="Pfam" id="PF14144">
    <property type="entry name" value="DOG1"/>
    <property type="match status" value="1"/>
</dbReference>
<reference evidence="11" key="1">
    <citation type="journal article" date="2015" name="Nat. Genet.">
        <title>The pineapple genome and the evolution of CAM photosynthesis.</title>
        <authorList>
            <person name="Ming R."/>
            <person name="VanBuren R."/>
            <person name="Wai C.M."/>
            <person name="Tang H."/>
            <person name="Schatz M.C."/>
            <person name="Bowers J.E."/>
            <person name="Lyons E."/>
            <person name="Wang M.L."/>
            <person name="Chen J."/>
            <person name="Biggers E."/>
            <person name="Zhang J."/>
            <person name="Huang L."/>
            <person name="Zhang L."/>
            <person name="Miao W."/>
            <person name="Zhang J."/>
            <person name="Ye Z."/>
            <person name="Miao C."/>
            <person name="Lin Z."/>
            <person name="Wang H."/>
            <person name="Zhou H."/>
            <person name="Yim W.C."/>
            <person name="Priest H.D."/>
            <person name="Zheng C."/>
            <person name="Woodhouse M."/>
            <person name="Edger P.P."/>
            <person name="Guyot R."/>
            <person name="Guo H.B."/>
            <person name="Guo H."/>
            <person name="Zheng G."/>
            <person name="Singh R."/>
            <person name="Sharma A."/>
            <person name="Min X."/>
            <person name="Zheng Y."/>
            <person name="Lee H."/>
            <person name="Gurtowski J."/>
            <person name="Sedlazeck F.J."/>
            <person name="Harkess A."/>
            <person name="McKain M.R."/>
            <person name="Liao Z."/>
            <person name="Fang J."/>
            <person name="Liu J."/>
            <person name="Zhang X."/>
            <person name="Zhang Q."/>
            <person name="Hu W."/>
            <person name="Qin Y."/>
            <person name="Wang K."/>
            <person name="Chen L.Y."/>
            <person name="Shirley N."/>
            <person name="Lin Y.R."/>
            <person name="Liu L.Y."/>
            <person name="Hernandez A.G."/>
            <person name="Wright C.L."/>
            <person name="Bulone V."/>
            <person name="Tuskan G.A."/>
            <person name="Heath K."/>
            <person name="Zee F."/>
            <person name="Moore P.H."/>
            <person name="Sunkar R."/>
            <person name="Leebens-Mack J.H."/>
            <person name="Mockler T."/>
            <person name="Bennetzen J.L."/>
            <person name="Freeling M."/>
            <person name="Sankoff D."/>
            <person name="Paterson A.H."/>
            <person name="Zhu X."/>
            <person name="Yang X."/>
            <person name="Smith J.A."/>
            <person name="Cushman J.C."/>
            <person name="Paull R.E."/>
            <person name="Yu Q."/>
        </authorList>
    </citation>
    <scope>NUCLEOTIDE SEQUENCE [LARGE SCALE GENOMIC DNA]</scope>
    <source>
        <strain evidence="11">cv. F153</strain>
    </source>
</reference>
<dbReference type="GO" id="GO:0043565">
    <property type="term" value="F:sequence-specific DNA binding"/>
    <property type="evidence" value="ECO:0007669"/>
    <property type="project" value="InterPro"/>
</dbReference>
<keyword evidence="7" id="KW-0175">Coiled coil</keyword>
<protein>
    <submittedName>
        <fullName evidence="12">Transcription factor TGAL5-like isoform X1</fullName>
    </submittedName>
</protein>
<dbReference type="Gene3D" id="1.20.5.170">
    <property type="match status" value="1"/>
</dbReference>
<evidence type="ECO:0000256" key="6">
    <source>
        <dbReference type="ARBA" id="ARBA00023242"/>
    </source>
</evidence>
<dbReference type="FunFam" id="1.20.5.170:FF:000019">
    <property type="entry name" value="BZIP family transcription factor"/>
    <property type="match status" value="1"/>
</dbReference>
<gene>
    <name evidence="12" type="primary">LOC109708311</name>
</gene>
<evidence type="ECO:0000259" key="10">
    <source>
        <dbReference type="PROSITE" id="PS51806"/>
    </source>
</evidence>
<feature type="coiled-coil region" evidence="7">
    <location>
        <begin position="200"/>
        <end position="227"/>
    </location>
</feature>
<evidence type="ECO:0000256" key="7">
    <source>
        <dbReference type="SAM" id="Coils"/>
    </source>
</evidence>
<dbReference type="InterPro" id="IPR046347">
    <property type="entry name" value="bZIP_sf"/>
</dbReference>
<proteinExistence type="inferred from homology"/>
<evidence type="ECO:0000256" key="8">
    <source>
        <dbReference type="SAM" id="MobiDB-lite"/>
    </source>
</evidence>
<comment type="subcellular location">
    <subcellularLocation>
        <location evidence="1">Nucleus</location>
    </subcellularLocation>
</comment>
<dbReference type="InterPro" id="IPR004827">
    <property type="entry name" value="bZIP"/>
</dbReference>
<evidence type="ECO:0000256" key="4">
    <source>
        <dbReference type="ARBA" id="ARBA00023125"/>
    </source>
</evidence>
<dbReference type="SMART" id="SM00338">
    <property type="entry name" value="BRLZ"/>
    <property type="match status" value="1"/>
</dbReference>
<dbReference type="GO" id="GO:0005634">
    <property type="term" value="C:nucleus"/>
    <property type="evidence" value="ECO:0007669"/>
    <property type="project" value="UniProtKB-SubCell"/>
</dbReference>
<dbReference type="OrthoDB" id="2015618at2759"/>
<keyword evidence="5" id="KW-0804">Transcription</keyword>
<dbReference type="PANTHER" id="PTHR45693:SF9">
    <property type="entry name" value="TRANSCRIPTION FACTOR TGA9"/>
    <property type="match status" value="1"/>
</dbReference>
<keyword evidence="3" id="KW-0805">Transcription regulation</keyword>
<dbReference type="PROSITE" id="PS50217">
    <property type="entry name" value="BZIP"/>
    <property type="match status" value="1"/>
</dbReference>
<organism evidence="11 12">
    <name type="scientific">Ananas comosus</name>
    <name type="common">Pineapple</name>
    <name type="synonym">Ananas ananas</name>
    <dbReference type="NCBI Taxonomy" id="4615"/>
    <lineage>
        <taxon>Eukaryota</taxon>
        <taxon>Viridiplantae</taxon>
        <taxon>Streptophyta</taxon>
        <taxon>Embryophyta</taxon>
        <taxon>Tracheophyta</taxon>
        <taxon>Spermatophyta</taxon>
        <taxon>Magnoliopsida</taxon>
        <taxon>Liliopsida</taxon>
        <taxon>Poales</taxon>
        <taxon>Bromeliaceae</taxon>
        <taxon>Bromelioideae</taxon>
        <taxon>Ananas</taxon>
    </lineage>
</organism>
<reference evidence="12" key="2">
    <citation type="submission" date="2025-08" db="UniProtKB">
        <authorList>
            <consortium name="RefSeq"/>
        </authorList>
    </citation>
    <scope>IDENTIFICATION</scope>
    <source>
        <tissue evidence="12">Leaf</tissue>
    </source>
</reference>
<feature type="domain" description="BZIP" evidence="9">
    <location>
        <begin position="179"/>
        <end position="223"/>
    </location>
</feature>
<name>A0A6P5EQ26_ANACO</name>
<accession>A0A6P5EQ26</accession>
<comment type="similarity">
    <text evidence="2">Belongs to the bZIP family.</text>
</comment>
<dbReference type="GO" id="GO:0006351">
    <property type="term" value="P:DNA-templated transcription"/>
    <property type="evidence" value="ECO:0007669"/>
    <property type="project" value="InterPro"/>
</dbReference>
<feature type="region of interest" description="Disordered" evidence="8">
    <location>
        <begin position="118"/>
        <end position="148"/>
    </location>
</feature>
<keyword evidence="4" id="KW-0238">DNA-binding</keyword>
<keyword evidence="6" id="KW-0539">Nucleus</keyword>
<dbReference type="Pfam" id="PF00170">
    <property type="entry name" value="bZIP_1"/>
    <property type="match status" value="1"/>
</dbReference>
<dbReference type="RefSeq" id="XP_020085602.1">
    <property type="nucleotide sequence ID" value="XM_020230013.1"/>
</dbReference>
<evidence type="ECO:0000256" key="2">
    <source>
        <dbReference type="ARBA" id="ARBA00007163"/>
    </source>
</evidence>
<dbReference type="PANTHER" id="PTHR45693">
    <property type="entry name" value="TRANSCRIPTION FACTOR TGA9"/>
    <property type="match status" value="1"/>
</dbReference>
<sequence>MANHRDDENGFSDSGGSLSQSLVYGTQFSRPTATSFCDQQGDVYLGDWEEAVMQGVGIRNDGDRKSYLTPKPSILEIFPSWPMRYQLQIHTGNLLSARSNDSAAPQNTINQQELESSASMIASSEHNKQKQKQKQKQKEMMMSSDGSKAATVAPIHQAVAIQEKGRIAGSTRKDVKLLDPKTLRRLAQNREAARKSRMRKKAYVQQLESSRIRLQQLELNLQRARSQGVFPGGCNALGDTTSGAVMFDMEYARWMENNRKRLSELRGGLQTHLHDENLSLIVDECIAHYDELFRLKAAVARSDVFHLLTGMWITPAERCFLWMGGFKPSELLKMLMPQLDLLTEQQLMGICNLQQSLQQAEEALSQGLGQLRLLLAETVASGSPIHESTYAGNHMLIALGKLANLEGFVRQADNLRQQTLHQLRRLLTTRQAARCFLVIGEYFNHLRALSALWASRPRESFIANETACPTATDPQMVHQPQGSQFSAF</sequence>
<dbReference type="GO" id="GO:0003700">
    <property type="term" value="F:DNA-binding transcription factor activity"/>
    <property type="evidence" value="ECO:0007669"/>
    <property type="project" value="InterPro"/>
</dbReference>
<evidence type="ECO:0000256" key="5">
    <source>
        <dbReference type="ARBA" id="ARBA00023163"/>
    </source>
</evidence>
<evidence type="ECO:0000256" key="1">
    <source>
        <dbReference type="ARBA" id="ARBA00004123"/>
    </source>
</evidence>
<feature type="domain" description="DOG1" evidence="10">
    <location>
        <begin position="244"/>
        <end position="456"/>
    </location>
</feature>
<dbReference type="InterPro" id="IPR025422">
    <property type="entry name" value="TGA_domain"/>
</dbReference>
<dbReference type="Proteomes" id="UP000515123">
    <property type="component" value="Linkage group 1"/>
</dbReference>
<keyword evidence="11" id="KW-1185">Reference proteome</keyword>
<dbReference type="PROSITE" id="PS00036">
    <property type="entry name" value="BZIP_BASIC"/>
    <property type="match status" value="1"/>
</dbReference>
<dbReference type="SUPFAM" id="SSF57959">
    <property type="entry name" value="Leucine zipper domain"/>
    <property type="match status" value="1"/>
</dbReference>
<evidence type="ECO:0000256" key="3">
    <source>
        <dbReference type="ARBA" id="ARBA00023015"/>
    </source>
</evidence>
<evidence type="ECO:0000259" key="9">
    <source>
        <dbReference type="PROSITE" id="PS50217"/>
    </source>
</evidence>
<dbReference type="AlphaFoldDB" id="A0A6P5EQ26"/>
<dbReference type="GeneID" id="109708311"/>
<evidence type="ECO:0000313" key="11">
    <source>
        <dbReference type="Proteomes" id="UP000515123"/>
    </source>
</evidence>